<protein>
    <submittedName>
        <fullName evidence="5">GntR family transcriptional regulator</fullName>
    </submittedName>
</protein>
<dbReference type="EMBL" id="PGTZ01000010">
    <property type="protein sequence ID" value="PJI86590.1"/>
    <property type="molecule type" value="Genomic_DNA"/>
</dbReference>
<evidence type="ECO:0000313" key="5">
    <source>
        <dbReference type="EMBL" id="PJI86590.1"/>
    </source>
</evidence>
<dbReference type="PROSITE" id="PS50949">
    <property type="entry name" value="HTH_GNTR"/>
    <property type="match status" value="1"/>
</dbReference>
<proteinExistence type="predicted"/>
<dbReference type="SMART" id="SM00345">
    <property type="entry name" value="HTH_GNTR"/>
    <property type="match status" value="1"/>
</dbReference>
<reference evidence="5 6" key="1">
    <citation type="submission" date="2017-11" db="EMBL/GenBank/DDBJ databases">
        <title>Genomic Encyclopedia of Archaeal and Bacterial Type Strains, Phase II (KMG-II): From Individual Species to Whole Genera.</title>
        <authorList>
            <person name="Goeker M."/>
        </authorList>
    </citation>
    <scope>NUCLEOTIDE SEQUENCE [LARGE SCALE GENOMIC DNA]</scope>
    <source>
        <strain evidence="5 6">DSM 22413</strain>
    </source>
</reference>
<accession>A0A2M8W6N0</accession>
<evidence type="ECO:0000259" key="4">
    <source>
        <dbReference type="PROSITE" id="PS50949"/>
    </source>
</evidence>
<dbReference type="GO" id="GO:0003677">
    <property type="term" value="F:DNA binding"/>
    <property type="evidence" value="ECO:0007669"/>
    <property type="project" value="UniProtKB-KW"/>
</dbReference>
<sequence>MIRFHLDAASGVAPYLQIVQQVRHALRLGLLREGDQLPTVREVVSTVTINPNTVHKAYRELEYAGLVTPRPGLGTFVTGSLAGDVPAASYVRLRAGLVRWIEDAQQAGLDDESVEALVHGTLREHLRVTS</sequence>
<dbReference type="InterPro" id="IPR000524">
    <property type="entry name" value="Tscrpt_reg_HTH_GntR"/>
</dbReference>
<dbReference type="InterPro" id="IPR036390">
    <property type="entry name" value="WH_DNA-bd_sf"/>
</dbReference>
<evidence type="ECO:0000313" key="6">
    <source>
        <dbReference type="Proteomes" id="UP000231586"/>
    </source>
</evidence>
<dbReference type="PANTHER" id="PTHR38445:SF7">
    <property type="entry name" value="GNTR-FAMILY TRANSCRIPTIONAL REGULATOR"/>
    <property type="match status" value="1"/>
</dbReference>
<evidence type="ECO:0000256" key="3">
    <source>
        <dbReference type="ARBA" id="ARBA00023163"/>
    </source>
</evidence>
<dbReference type="CDD" id="cd07377">
    <property type="entry name" value="WHTH_GntR"/>
    <property type="match status" value="1"/>
</dbReference>
<dbReference type="Gene3D" id="1.10.10.10">
    <property type="entry name" value="Winged helix-like DNA-binding domain superfamily/Winged helix DNA-binding domain"/>
    <property type="match status" value="1"/>
</dbReference>
<keyword evidence="2" id="KW-0238">DNA-binding</keyword>
<keyword evidence="1" id="KW-0805">Transcription regulation</keyword>
<dbReference type="SUPFAM" id="SSF46785">
    <property type="entry name" value="Winged helix' DNA-binding domain"/>
    <property type="match status" value="1"/>
</dbReference>
<dbReference type="Proteomes" id="UP000231586">
    <property type="component" value="Unassembled WGS sequence"/>
</dbReference>
<dbReference type="AlphaFoldDB" id="A0A2M8W6N0"/>
<feature type="domain" description="HTH gntR-type" evidence="4">
    <location>
        <begin position="12"/>
        <end position="80"/>
    </location>
</feature>
<evidence type="ECO:0000256" key="1">
    <source>
        <dbReference type="ARBA" id="ARBA00023015"/>
    </source>
</evidence>
<dbReference type="GO" id="GO:0003700">
    <property type="term" value="F:DNA-binding transcription factor activity"/>
    <property type="evidence" value="ECO:0007669"/>
    <property type="project" value="InterPro"/>
</dbReference>
<organism evidence="5 6">
    <name type="scientific">Luteimicrobium subarcticum</name>
    <dbReference type="NCBI Taxonomy" id="620910"/>
    <lineage>
        <taxon>Bacteria</taxon>
        <taxon>Bacillati</taxon>
        <taxon>Actinomycetota</taxon>
        <taxon>Actinomycetes</taxon>
        <taxon>Micrococcales</taxon>
        <taxon>Luteimicrobium</taxon>
    </lineage>
</organism>
<dbReference type="PANTHER" id="PTHR38445">
    <property type="entry name" value="HTH-TYPE TRANSCRIPTIONAL REPRESSOR YTRA"/>
    <property type="match status" value="1"/>
</dbReference>
<gene>
    <name evidence="5" type="ORF">CLV34_2509</name>
</gene>
<dbReference type="OrthoDB" id="4307011at2"/>
<dbReference type="InterPro" id="IPR036388">
    <property type="entry name" value="WH-like_DNA-bd_sf"/>
</dbReference>
<comment type="caution">
    <text evidence="5">The sequence shown here is derived from an EMBL/GenBank/DDBJ whole genome shotgun (WGS) entry which is preliminary data.</text>
</comment>
<dbReference type="Pfam" id="PF00392">
    <property type="entry name" value="GntR"/>
    <property type="match status" value="1"/>
</dbReference>
<name>A0A2M8W6N0_9MICO</name>
<keyword evidence="3" id="KW-0804">Transcription</keyword>
<evidence type="ECO:0000256" key="2">
    <source>
        <dbReference type="ARBA" id="ARBA00023125"/>
    </source>
</evidence>
<keyword evidence="6" id="KW-1185">Reference proteome</keyword>